<dbReference type="InterPro" id="IPR006047">
    <property type="entry name" value="GH13_cat_dom"/>
</dbReference>
<dbReference type="SUPFAM" id="SSF81296">
    <property type="entry name" value="E set domains"/>
    <property type="match status" value="1"/>
</dbReference>
<protein>
    <submittedName>
        <fullName evidence="5">Glycoside hydrolase family 13 protein</fullName>
    </submittedName>
</protein>
<dbReference type="EMBL" id="DXFB01000153">
    <property type="protein sequence ID" value="HIX45741.1"/>
    <property type="molecule type" value="Genomic_DNA"/>
</dbReference>
<reference evidence="5" key="1">
    <citation type="journal article" date="2021" name="PeerJ">
        <title>Extensive microbial diversity within the chicken gut microbiome revealed by metagenomics and culture.</title>
        <authorList>
            <person name="Gilroy R."/>
            <person name="Ravi A."/>
            <person name="Getino M."/>
            <person name="Pursley I."/>
            <person name="Horton D.L."/>
            <person name="Alikhan N.F."/>
            <person name="Baker D."/>
            <person name="Gharbi K."/>
            <person name="Hall N."/>
            <person name="Watson M."/>
            <person name="Adriaenssens E.M."/>
            <person name="Foster-Nyarko E."/>
            <person name="Jarju S."/>
            <person name="Secka A."/>
            <person name="Antonio M."/>
            <person name="Oren A."/>
            <person name="Chaudhuri R.R."/>
            <person name="La Ragione R."/>
            <person name="Hildebrand F."/>
            <person name="Pallen M.J."/>
        </authorList>
    </citation>
    <scope>NUCLEOTIDE SEQUENCE</scope>
    <source>
        <strain evidence="5">ChiHjej12B11-16260</strain>
    </source>
</reference>
<dbReference type="PANTHER" id="PTHR10357:SF210">
    <property type="entry name" value="MALTODEXTRIN GLUCOSIDASE"/>
    <property type="match status" value="1"/>
</dbReference>
<dbReference type="SMART" id="SM00642">
    <property type="entry name" value="Aamy"/>
    <property type="match status" value="1"/>
</dbReference>
<feature type="chain" id="PRO_5039049720" evidence="3">
    <location>
        <begin position="20"/>
        <end position="626"/>
    </location>
</feature>
<gene>
    <name evidence="5" type="ORF">H9982_05930</name>
</gene>
<dbReference type="InterPro" id="IPR019492">
    <property type="entry name" value="Cyclo-malto-dextrinase_C"/>
</dbReference>
<feature type="domain" description="Glycosyl hydrolase family 13 catalytic" evidence="4">
    <location>
        <begin position="130"/>
        <end position="539"/>
    </location>
</feature>
<dbReference type="AlphaFoldDB" id="A0A9D1VRS7"/>
<evidence type="ECO:0000313" key="5">
    <source>
        <dbReference type="EMBL" id="HIX45741.1"/>
    </source>
</evidence>
<dbReference type="Pfam" id="PF10438">
    <property type="entry name" value="Cyc-maltodext_C"/>
    <property type="match status" value="1"/>
</dbReference>
<dbReference type="GO" id="GO:0016798">
    <property type="term" value="F:hydrolase activity, acting on glycosyl bonds"/>
    <property type="evidence" value="ECO:0007669"/>
    <property type="project" value="UniProtKB-KW"/>
</dbReference>
<dbReference type="Proteomes" id="UP000824246">
    <property type="component" value="Unassembled WGS sequence"/>
</dbReference>
<keyword evidence="1 5" id="KW-0378">Hydrolase</keyword>
<keyword evidence="3" id="KW-0732">Signal</keyword>
<comment type="caution">
    <text evidence="5">The sequence shown here is derived from an EMBL/GenBank/DDBJ whole genome shotgun (WGS) entry which is preliminary data.</text>
</comment>
<evidence type="ECO:0000256" key="2">
    <source>
        <dbReference type="ARBA" id="ARBA00023295"/>
    </source>
</evidence>
<dbReference type="InterPro" id="IPR014756">
    <property type="entry name" value="Ig_E-set"/>
</dbReference>
<keyword evidence="2" id="KW-0326">Glycosidase</keyword>
<dbReference type="Gene3D" id="2.60.40.1180">
    <property type="entry name" value="Golgi alpha-mannosidase II"/>
    <property type="match status" value="1"/>
</dbReference>
<evidence type="ECO:0000256" key="3">
    <source>
        <dbReference type="SAM" id="SignalP"/>
    </source>
</evidence>
<evidence type="ECO:0000313" key="6">
    <source>
        <dbReference type="Proteomes" id="UP000824246"/>
    </source>
</evidence>
<organism evidence="5 6">
    <name type="scientific">Candidatus Barnesiella excrementipullorum</name>
    <dbReference type="NCBI Taxonomy" id="2838479"/>
    <lineage>
        <taxon>Bacteria</taxon>
        <taxon>Pseudomonadati</taxon>
        <taxon>Bacteroidota</taxon>
        <taxon>Bacteroidia</taxon>
        <taxon>Bacteroidales</taxon>
        <taxon>Barnesiellaceae</taxon>
        <taxon>Barnesiella</taxon>
    </lineage>
</organism>
<dbReference type="Gene3D" id="3.20.20.80">
    <property type="entry name" value="Glycosidases"/>
    <property type="match status" value="1"/>
</dbReference>
<dbReference type="Pfam" id="PF00128">
    <property type="entry name" value="Alpha-amylase"/>
    <property type="match status" value="1"/>
</dbReference>
<dbReference type="InterPro" id="IPR013780">
    <property type="entry name" value="Glyco_hydro_b"/>
</dbReference>
<sequence>MKKIALVMTLLAMIGTLVAAPKIKIDKVDPPYWFAGMRNPSLQIMLYGEGIGDATVTTDAAGVKVDSVVCLDSKNYLFVYLNVADAQPGTIELTLQQKGKKKYVLPYELRQRERAAADRKGFDAGDVLYMLMPDRFANGDPSNDNIEGMKPYVVDRSQPSARHGGDIKGIEEHLDYFNELGVTALWFTPVLENDMSDSFYEDRRQSCYHGYATTDYYKVDPRFGTNEDYRRLADKAHEKGLKVVMDMIFNHCGSEHVWLADMPSKDWFNNPDYKNHFVQTSYKLTPHVDPYASQYDFSQMNDGWFVITMPDLNQRNPHLLRYLIQNSFWWIESADIDGIRMDTHPYAYYDGMSQWLKELDEEYPNFNVVGETWCENPAYTAWWQKDSRLSAPRNSNLKTVMDFHLWQVVNECFTEETDGYMSGLNKVYNHFVYDYLYANPASVMAFIENHDTDRFLRDGENATALKQALALLLTTRRIPQLYYGTEIMMNGTKQITDGYVRKDFPGGWEGDEHNAFDPAQRTLRESAMFNYLSKILHWRKGNEVIAKGDMKHFIPQQGVYVYARTYEGKRVLVVINGTDKPVELAMAPYAEVLDGATSGRDIITDKEVTWGDKLSLVKRAVLIMEL</sequence>
<evidence type="ECO:0000259" key="4">
    <source>
        <dbReference type="SMART" id="SM00642"/>
    </source>
</evidence>
<evidence type="ECO:0000256" key="1">
    <source>
        <dbReference type="ARBA" id="ARBA00022801"/>
    </source>
</evidence>
<dbReference type="Pfam" id="PF09087">
    <property type="entry name" value="Cyc-maltodext_N"/>
    <property type="match status" value="1"/>
</dbReference>
<dbReference type="PANTHER" id="PTHR10357">
    <property type="entry name" value="ALPHA-AMYLASE FAMILY MEMBER"/>
    <property type="match status" value="1"/>
</dbReference>
<dbReference type="InterPro" id="IPR015171">
    <property type="entry name" value="Cyc-maltodext_N"/>
</dbReference>
<feature type="signal peptide" evidence="3">
    <location>
        <begin position="1"/>
        <end position="19"/>
    </location>
</feature>
<dbReference type="CDD" id="cd11340">
    <property type="entry name" value="AmyAc_bac_CMD_like_3"/>
    <property type="match status" value="1"/>
</dbReference>
<accession>A0A9D1VRS7</accession>
<name>A0A9D1VRS7_9BACT</name>
<reference evidence="5" key="2">
    <citation type="submission" date="2021-04" db="EMBL/GenBank/DDBJ databases">
        <authorList>
            <person name="Gilroy R."/>
        </authorList>
    </citation>
    <scope>NUCLEOTIDE SEQUENCE</scope>
    <source>
        <strain evidence="5">ChiHjej12B11-16260</strain>
    </source>
</reference>
<dbReference type="InterPro" id="IPR013783">
    <property type="entry name" value="Ig-like_fold"/>
</dbReference>
<dbReference type="SUPFAM" id="SSF51445">
    <property type="entry name" value="(Trans)glycosidases"/>
    <property type="match status" value="1"/>
</dbReference>
<dbReference type="SUPFAM" id="SSF51011">
    <property type="entry name" value="Glycosyl hydrolase domain"/>
    <property type="match status" value="1"/>
</dbReference>
<dbReference type="GO" id="GO:0005975">
    <property type="term" value="P:carbohydrate metabolic process"/>
    <property type="evidence" value="ECO:0007669"/>
    <property type="project" value="InterPro"/>
</dbReference>
<proteinExistence type="predicted"/>
<dbReference type="Gene3D" id="2.60.40.10">
    <property type="entry name" value="Immunoglobulins"/>
    <property type="match status" value="1"/>
</dbReference>
<dbReference type="InterPro" id="IPR017853">
    <property type="entry name" value="GH"/>
</dbReference>